<proteinExistence type="predicted"/>
<evidence type="ECO:0000313" key="3">
    <source>
        <dbReference type="EMBL" id="OGY32743.1"/>
    </source>
</evidence>
<evidence type="ECO:0000256" key="2">
    <source>
        <dbReference type="SAM" id="Phobius"/>
    </source>
</evidence>
<reference evidence="3 4" key="1">
    <citation type="journal article" date="2016" name="Nat. Commun.">
        <title>Thousands of microbial genomes shed light on interconnected biogeochemical processes in an aquifer system.</title>
        <authorList>
            <person name="Anantharaman K."/>
            <person name="Brown C.T."/>
            <person name="Hug L.A."/>
            <person name="Sharon I."/>
            <person name="Castelle C.J."/>
            <person name="Probst A.J."/>
            <person name="Thomas B.C."/>
            <person name="Singh A."/>
            <person name="Wilkins M.J."/>
            <person name="Karaoz U."/>
            <person name="Brodie E.L."/>
            <person name="Williams K.H."/>
            <person name="Hubbard S.S."/>
            <person name="Banfield J.F."/>
        </authorList>
    </citation>
    <scope>NUCLEOTIDE SEQUENCE [LARGE SCALE GENOMIC DNA]</scope>
</reference>
<gene>
    <name evidence="3" type="ORF">A3A57_01080</name>
</gene>
<keyword evidence="2" id="KW-0812">Transmembrane</keyword>
<keyword evidence="2" id="KW-0472">Membrane</keyword>
<evidence type="ECO:0000256" key="1">
    <source>
        <dbReference type="SAM" id="MobiDB-lite"/>
    </source>
</evidence>
<feature type="region of interest" description="Disordered" evidence="1">
    <location>
        <begin position="60"/>
        <end position="85"/>
    </location>
</feature>
<name>A0A1G1WYE9_9BACT</name>
<dbReference type="EMBL" id="MHDA01000007">
    <property type="protein sequence ID" value="OGY32743.1"/>
    <property type="molecule type" value="Genomic_DNA"/>
</dbReference>
<evidence type="ECO:0008006" key="5">
    <source>
        <dbReference type="Google" id="ProtNLM"/>
    </source>
</evidence>
<evidence type="ECO:0000313" key="4">
    <source>
        <dbReference type="Proteomes" id="UP000179279"/>
    </source>
</evidence>
<accession>A0A1G1WYE9</accession>
<keyword evidence="2" id="KW-1133">Transmembrane helix</keyword>
<comment type="caution">
    <text evidence="3">The sequence shown here is derived from an EMBL/GenBank/DDBJ whole genome shotgun (WGS) entry which is preliminary data.</text>
</comment>
<sequence>MSDNSRDSEGNFYKGLVFGALIGAGLTLFLSTDAGRDTVRNFRKRIDELLEGDKAAEDYEEVAPENLNGEVPKNSTPRRFFRKSK</sequence>
<protein>
    <recommendedName>
        <fullName evidence="5">YtxH domain-containing protein</fullName>
    </recommendedName>
</protein>
<dbReference type="AlphaFoldDB" id="A0A1G1WYE9"/>
<organism evidence="3 4">
    <name type="scientific">Candidatus Woykebacteria bacterium RIFCSPLOWO2_01_FULL_41_12</name>
    <dbReference type="NCBI Taxonomy" id="1802604"/>
    <lineage>
        <taxon>Bacteria</taxon>
        <taxon>Candidatus Woykeibacteriota</taxon>
    </lineage>
</organism>
<feature type="transmembrane region" description="Helical" evidence="2">
    <location>
        <begin position="12"/>
        <end position="35"/>
    </location>
</feature>
<dbReference type="Proteomes" id="UP000179279">
    <property type="component" value="Unassembled WGS sequence"/>
</dbReference>